<dbReference type="GO" id="GO:0003677">
    <property type="term" value="F:DNA binding"/>
    <property type="evidence" value="ECO:0007669"/>
    <property type="project" value="InterPro"/>
</dbReference>
<dbReference type="SUPFAM" id="SSF52540">
    <property type="entry name" value="P-loop containing nucleoside triphosphate hydrolases"/>
    <property type="match status" value="1"/>
</dbReference>
<name>A0A9X7Z811_9BACL</name>
<dbReference type="Proteomes" id="UP000663505">
    <property type="component" value="Chromosome"/>
</dbReference>
<dbReference type="PROSITE" id="PS51192">
    <property type="entry name" value="HELICASE_ATP_BIND_1"/>
    <property type="match status" value="1"/>
</dbReference>
<dbReference type="CDD" id="cd18785">
    <property type="entry name" value="SF2_C"/>
    <property type="match status" value="1"/>
</dbReference>
<dbReference type="PANTHER" id="PTHR47396">
    <property type="entry name" value="TYPE I RESTRICTION ENZYME ECOKI R PROTEIN"/>
    <property type="match status" value="1"/>
</dbReference>
<keyword evidence="3" id="KW-0378">Hydrolase</keyword>
<gene>
    <name evidence="3" type="ORF">JZ786_05835</name>
</gene>
<proteinExistence type="predicted"/>
<dbReference type="PANTHER" id="PTHR47396:SF1">
    <property type="entry name" value="ATP-DEPENDENT HELICASE IRC3-RELATED"/>
    <property type="match status" value="1"/>
</dbReference>
<evidence type="ECO:0000259" key="1">
    <source>
        <dbReference type="PROSITE" id="PS51192"/>
    </source>
</evidence>
<keyword evidence="3" id="KW-0547">Nucleotide-binding</keyword>
<dbReference type="GO" id="GO:0004386">
    <property type="term" value="F:helicase activity"/>
    <property type="evidence" value="ECO:0007669"/>
    <property type="project" value="UniProtKB-KW"/>
</dbReference>
<dbReference type="EMBL" id="CP071182">
    <property type="protein sequence ID" value="QSO49699.1"/>
    <property type="molecule type" value="Genomic_DNA"/>
</dbReference>
<dbReference type="InterPro" id="IPR050742">
    <property type="entry name" value="Helicase_Restrict-Modif_Enz"/>
</dbReference>
<dbReference type="InterPro" id="IPR006935">
    <property type="entry name" value="Helicase/UvrB_N"/>
</dbReference>
<feature type="domain" description="Helicase ATP-binding" evidence="1">
    <location>
        <begin position="33"/>
        <end position="203"/>
    </location>
</feature>
<dbReference type="InterPro" id="IPR014001">
    <property type="entry name" value="Helicase_ATP-bd"/>
</dbReference>
<dbReference type="InterPro" id="IPR027417">
    <property type="entry name" value="P-loop_NTPase"/>
</dbReference>
<feature type="domain" description="Helicase C-terminal" evidence="2">
    <location>
        <begin position="274"/>
        <end position="438"/>
    </location>
</feature>
<dbReference type="Pfam" id="PF04851">
    <property type="entry name" value="ResIII"/>
    <property type="match status" value="1"/>
</dbReference>
<dbReference type="GO" id="GO:0005524">
    <property type="term" value="F:ATP binding"/>
    <property type="evidence" value="ECO:0007669"/>
    <property type="project" value="InterPro"/>
</dbReference>
<dbReference type="GO" id="GO:0016787">
    <property type="term" value="F:hydrolase activity"/>
    <property type="evidence" value="ECO:0007669"/>
    <property type="project" value="InterPro"/>
</dbReference>
<dbReference type="Gene3D" id="3.40.50.300">
    <property type="entry name" value="P-loop containing nucleotide triphosphate hydrolases"/>
    <property type="match status" value="2"/>
</dbReference>
<dbReference type="InterPro" id="IPR001650">
    <property type="entry name" value="Helicase_C-like"/>
</dbReference>
<dbReference type="PROSITE" id="PS51194">
    <property type="entry name" value="HELICASE_CTER"/>
    <property type="match status" value="1"/>
</dbReference>
<sequence length="600" mass="68442">MSSVFETRVPNVAGNQRLRVPQMDGFQAMHDYYSGNPEEREIGIILPVGCGKSGLITLSPFAVKSRRTLVIAPGLSIASQLFDDFDPTLENMFYMKCHVLDGQPYPEPAEIRGNATNVSDLEEAEVVITNIQQLQGTENRWLQSLPSDFFDLILFDEAHHNVAESWDLLRRSFPDAKIVNFSATPRRADGQVMAGRLIYSFPIVDAIEHGYVKRLKAVVLNPRSLRYVRRQDGEEVEVSLEEVRRLGETDADFRRSIVTSQETLYTIVDASIRALQKIRRDTENDKHKIIASALNFEHCIQVVEAYQARGYRAAYVHSRQDGAVNQRTLERLKNNELDVIVQVRKLGEGFDHPFLSVAAVFSVFRELSPFVQFVGRIMRAIDQNDPLSVNNQGTVVFHAGSNIARLWTDFQEFSQANQEFFDRLLPLEDFDFSNSDEIEIDPMSSARRRTEVNIEVRAQEEVSVVEIPLVLQDDEVKRALELLQSKGVTLEDITVAYQHQPVPTTRQRERQAARAAVDNLVRNEVGYILRERRINPYGRDLDRNHIGRSNFVVLKAAVDGKINELVGHEAGMRHEFTRNELESIRQNLRNIVEDTVREVL</sequence>
<accession>A0A9X7Z811</accession>
<evidence type="ECO:0000259" key="2">
    <source>
        <dbReference type="PROSITE" id="PS51194"/>
    </source>
</evidence>
<organism evidence="3 4">
    <name type="scientific">Alicyclobacillus mengziensis</name>
    <dbReference type="NCBI Taxonomy" id="2931921"/>
    <lineage>
        <taxon>Bacteria</taxon>
        <taxon>Bacillati</taxon>
        <taxon>Bacillota</taxon>
        <taxon>Bacilli</taxon>
        <taxon>Bacillales</taxon>
        <taxon>Alicyclobacillaceae</taxon>
        <taxon>Alicyclobacillus</taxon>
    </lineage>
</organism>
<evidence type="ECO:0000313" key="3">
    <source>
        <dbReference type="EMBL" id="QSO49699.1"/>
    </source>
</evidence>
<protein>
    <submittedName>
        <fullName evidence="3">DEAD/DEAH box helicase family protein</fullName>
    </submittedName>
</protein>
<dbReference type="KEGG" id="afx:JZ786_05835"/>
<reference evidence="3 4" key="1">
    <citation type="submission" date="2021-02" db="EMBL/GenBank/DDBJ databases">
        <title>Alicyclobacillus curvatus sp. nov. and Alicyclobacillus mengziensis sp. nov., two acidophilic bacteria isolated from acid mine drainage.</title>
        <authorList>
            <person name="Huang Y."/>
        </authorList>
    </citation>
    <scope>NUCLEOTIDE SEQUENCE [LARGE SCALE GENOMIC DNA]</scope>
    <source>
        <strain evidence="3 4">S30H14</strain>
    </source>
</reference>
<keyword evidence="3" id="KW-0347">Helicase</keyword>
<dbReference type="Pfam" id="PF00271">
    <property type="entry name" value="Helicase_C"/>
    <property type="match status" value="1"/>
</dbReference>
<evidence type="ECO:0000313" key="4">
    <source>
        <dbReference type="Proteomes" id="UP000663505"/>
    </source>
</evidence>
<keyword evidence="3" id="KW-0067">ATP-binding</keyword>
<dbReference type="SMART" id="SM00490">
    <property type="entry name" value="HELICc"/>
    <property type="match status" value="1"/>
</dbReference>
<dbReference type="AlphaFoldDB" id="A0A9X7Z811"/>
<dbReference type="SMART" id="SM00487">
    <property type="entry name" value="DEXDc"/>
    <property type="match status" value="1"/>
</dbReference>
<keyword evidence="4" id="KW-1185">Reference proteome</keyword>
<dbReference type="GO" id="GO:0005829">
    <property type="term" value="C:cytosol"/>
    <property type="evidence" value="ECO:0007669"/>
    <property type="project" value="TreeGrafter"/>
</dbReference>